<dbReference type="PROSITE" id="PS50005">
    <property type="entry name" value="TPR"/>
    <property type="match status" value="2"/>
</dbReference>
<dbReference type="EMBL" id="CAJOAY010003258">
    <property type="protein sequence ID" value="CAF4012203.1"/>
    <property type="molecule type" value="Genomic_DNA"/>
</dbReference>
<dbReference type="EMBL" id="CAJOBB010000463">
    <property type="protein sequence ID" value="CAF3685086.1"/>
    <property type="molecule type" value="Genomic_DNA"/>
</dbReference>
<dbReference type="Proteomes" id="UP000663860">
    <property type="component" value="Unassembled WGS sequence"/>
</dbReference>
<dbReference type="EMBL" id="CAJNOG010001535">
    <property type="protein sequence ID" value="CAF1451873.1"/>
    <property type="molecule type" value="Genomic_DNA"/>
</dbReference>
<dbReference type="OrthoDB" id="613316at2759"/>
<feature type="repeat" description="TPR" evidence="3">
    <location>
        <begin position="61"/>
        <end position="94"/>
    </location>
</feature>
<evidence type="ECO:0000313" key="6">
    <source>
        <dbReference type="EMBL" id="CAF1451873.1"/>
    </source>
</evidence>
<evidence type="ECO:0000313" key="8">
    <source>
        <dbReference type="EMBL" id="CAF4012203.1"/>
    </source>
</evidence>
<organism evidence="5 10">
    <name type="scientific">Adineta steineri</name>
    <dbReference type="NCBI Taxonomy" id="433720"/>
    <lineage>
        <taxon>Eukaryota</taxon>
        <taxon>Metazoa</taxon>
        <taxon>Spiralia</taxon>
        <taxon>Gnathifera</taxon>
        <taxon>Rotifera</taxon>
        <taxon>Eurotatoria</taxon>
        <taxon>Bdelloidea</taxon>
        <taxon>Adinetida</taxon>
        <taxon>Adinetidae</taxon>
        <taxon>Adineta</taxon>
    </lineage>
</organism>
<dbReference type="Proteomes" id="UP000663845">
    <property type="component" value="Unassembled WGS sequence"/>
</dbReference>
<sequence>MRAYSKALEIRQANLPSLTTSNINIASVYSKMREYSKALSFYEQGLEIDQRRLLSNHLDLVTSYKNVASVHYNMKEYSKALAYLERALDLWQRALPPTHPNIKNVIETTEIVKKKL</sequence>
<dbReference type="Proteomes" id="UP000663891">
    <property type="component" value="Unassembled WGS sequence"/>
</dbReference>
<evidence type="ECO:0000313" key="5">
    <source>
        <dbReference type="EMBL" id="CAF1379490.1"/>
    </source>
</evidence>
<evidence type="ECO:0000313" key="10">
    <source>
        <dbReference type="Proteomes" id="UP000663891"/>
    </source>
</evidence>
<dbReference type="Proteomes" id="UP000663868">
    <property type="component" value="Unassembled WGS sequence"/>
</dbReference>
<protein>
    <recommendedName>
        <fullName evidence="11">Tetratricopeptide repeat protein</fullName>
    </recommendedName>
</protein>
<dbReference type="SMART" id="SM00028">
    <property type="entry name" value="TPR"/>
    <property type="match status" value="2"/>
</dbReference>
<dbReference type="InterPro" id="IPR019734">
    <property type="entry name" value="TPR_rpt"/>
</dbReference>
<dbReference type="AlphaFoldDB" id="A0A815J9U4"/>
<gene>
    <name evidence="4" type="ORF">IZO911_LOCUS34177</name>
    <name evidence="6" type="ORF">JYZ213_LOCUS40733</name>
    <name evidence="7" type="ORF">KXQ929_LOCUS9945</name>
    <name evidence="8" type="ORF">OKA104_LOCUS30440</name>
    <name evidence="9" type="ORF">OXD698_LOCUS32783</name>
    <name evidence="5" type="ORF">VCS650_LOCUS35319</name>
</gene>
<dbReference type="EMBL" id="CAJNOE010000661">
    <property type="protein sequence ID" value="CAF1303185.1"/>
    <property type="molecule type" value="Genomic_DNA"/>
</dbReference>
<evidence type="ECO:0000313" key="7">
    <source>
        <dbReference type="EMBL" id="CAF3685086.1"/>
    </source>
</evidence>
<accession>A0A815J9U4</accession>
<dbReference type="EMBL" id="CAJNON010000794">
    <property type="protein sequence ID" value="CAF1379490.1"/>
    <property type="molecule type" value="Genomic_DNA"/>
</dbReference>
<dbReference type="InterPro" id="IPR011990">
    <property type="entry name" value="TPR-like_helical_dom_sf"/>
</dbReference>
<keyword evidence="1" id="KW-0677">Repeat</keyword>
<evidence type="ECO:0000256" key="3">
    <source>
        <dbReference type="PROSITE-ProRule" id="PRU00339"/>
    </source>
</evidence>
<evidence type="ECO:0000256" key="2">
    <source>
        <dbReference type="ARBA" id="ARBA00022803"/>
    </source>
</evidence>
<dbReference type="Pfam" id="PF13424">
    <property type="entry name" value="TPR_12"/>
    <property type="match status" value="1"/>
</dbReference>
<reference evidence="5" key="1">
    <citation type="submission" date="2021-02" db="EMBL/GenBank/DDBJ databases">
        <authorList>
            <person name="Nowell W R."/>
        </authorList>
    </citation>
    <scope>NUCLEOTIDE SEQUENCE</scope>
</reference>
<proteinExistence type="predicted"/>
<dbReference type="PANTHER" id="PTHR45641">
    <property type="entry name" value="TETRATRICOPEPTIDE REPEAT PROTEIN (AFU_ORTHOLOGUE AFUA_6G03870)"/>
    <property type="match status" value="1"/>
</dbReference>
<dbReference type="SUPFAM" id="SSF48452">
    <property type="entry name" value="TPR-like"/>
    <property type="match status" value="1"/>
</dbReference>
<dbReference type="Proteomes" id="UP000663881">
    <property type="component" value="Unassembled WGS sequence"/>
</dbReference>
<dbReference type="EMBL" id="CAJOAZ010004354">
    <property type="protein sequence ID" value="CAF4055220.1"/>
    <property type="molecule type" value="Genomic_DNA"/>
</dbReference>
<name>A0A815J9U4_9BILA</name>
<comment type="caution">
    <text evidence="5">The sequence shown here is derived from an EMBL/GenBank/DDBJ whole genome shotgun (WGS) entry which is preliminary data.</text>
</comment>
<evidence type="ECO:0000313" key="4">
    <source>
        <dbReference type="EMBL" id="CAF1303185.1"/>
    </source>
</evidence>
<evidence type="ECO:0008006" key="11">
    <source>
        <dbReference type="Google" id="ProtNLM"/>
    </source>
</evidence>
<dbReference type="Gene3D" id="1.25.40.10">
    <property type="entry name" value="Tetratricopeptide repeat domain"/>
    <property type="match status" value="1"/>
</dbReference>
<feature type="repeat" description="TPR" evidence="3">
    <location>
        <begin position="19"/>
        <end position="52"/>
    </location>
</feature>
<evidence type="ECO:0000313" key="9">
    <source>
        <dbReference type="EMBL" id="CAF4055220.1"/>
    </source>
</evidence>
<dbReference type="PANTHER" id="PTHR45641:SF1">
    <property type="entry name" value="AAA+ ATPASE DOMAIN-CONTAINING PROTEIN"/>
    <property type="match status" value="1"/>
</dbReference>
<keyword evidence="2 3" id="KW-0802">TPR repeat</keyword>
<dbReference type="Proteomes" id="UP000663844">
    <property type="component" value="Unassembled WGS sequence"/>
</dbReference>
<evidence type="ECO:0000256" key="1">
    <source>
        <dbReference type="ARBA" id="ARBA00022737"/>
    </source>
</evidence>